<evidence type="ECO:0000256" key="1">
    <source>
        <dbReference type="SAM" id="Phobius"/>
    </source>
</evidence>
<keyword evidence="4" id="KW-1185">Reference proteome</keyword>
<keyword evidence="1" id="KW-1133">Transmembrane helix</keyword>
<feature type="transmembrane region" description="Helical" evidence="1">
    <location>
        <begin position="25"/>
        <end position="42"/>
    </location>
</feature>
<dbReference type="Proteomes" id="UP001517367">
    <property type="component" value="Unassembled WGS sequence"/>
</dbReference>
<dbReference type="Pfam" id="PF04397">
    <property type="entry name" value="LytTR"/>
    <property type="match status" value="1"/>
</dbReference>
<protein>
    <submittedName>
        <fullName evidence="3">LytTR family transcriptional regulator DNA-binding domain-containing protein</fullName>
    </submittedName>
</protein>
<keyword evidence="3" id="KW-0238">DNA-binding</keyword>
<dbReference type="GO" id="GO:0003677">
    <property type="term" value="F:DNA binding"/>
    <property type="evidence" value="ECO:0007669"/>
    <property type="project" value="UniProtKB-KW"/>
</dbReference>
<reference evidence="3 4" key="1">
    <citation type="submission" date="2024-12" db="EMBL/GenBank/DDBJ databases">
        <authorList>
            <person name="Hu S."/>
        </authorList>
    </citation>
    <scope>NUCLEOTIDE SEQUENCE [LARGE SCALE GENOMIC DNA]</scope>
    <source>
        <strain evidence="3 4">P-25</strain>
    </source>
</reference>
<accession>A0ABW9JL09</accession>
<sequence length="335" mass="38327">MNLRLSSIKGFFCYQPNSKPIYPKWPFLPLAIGTALALLLYVETIYFPEDFYELPLYIAWLASSVMAALVIYIVYQVSIKLDDQYSWRYQLRTRLKHQAIKGVLVPTLVAFIGMSVYFYCASINILYTIWIRKYLWAILLLLLSFNSAFGFYWLANVPEVSHVAVQAVSTSNHSVIAEIHPVLTELPIAKESSFAQEDQLKIPDYAHVACIFSYQKHYHQIDFNGLANIWDHSIDDSVKLLPATDFVRVNRSFILNFNAIKGLEEESAKVVFLLLNELVACRIDKIRANNETDEQLGVAAETSSCKGFKVRLSYDRKSAFQEAYGQFKKATPKEV</sequence>
<feature type="domain" description="HTH LytTR-type" evidence="2">
    <location>
        <begin position="213"/>
        <end position="272"/>
    </location>
</feature>
<keyword evidence="1" id="KW-0472">Membrane</keyword>
<comment type="caution">
    <text evidence="3">The sequence shown here is derived from an EMBL/GenBank/DDBJ whole genome shotgun (WGS) entry which is preliminary data.</text>
</comment>
<evidence type="ECO:0000259" key="2">
    <source>
        <dbReference type="Pfam" id="PF04397"/>
    </source>
</evidence>
<feature type="transmembrane region" description="Helical" evidence="1">
    <location>
        <begin position="54"/>
        <end position="75"/>
    </location>
</feature>
<feature type="transmembrane region" description="Helical" evidence="1">
    <location>
        <begin position="103"/>
        <end position="127"/>
    </location>
</feature>
<gene>
    <name evidence="3" type="ORF">E5L68_009330</name>
</gene>
<keyword evidence="1" id="KW-0812">Transmembrane</keyword>
<proteinExistence type="predicted"/>
<dbReference type="RefSeq" id="WP_138728192.1">
    <property type="nucleotide sequence ID" value="NZ_SRMP02000012.1"/>
</dbReference>
<dbReference type="EMBL" id="SRMP02000012">
    <property type="protein sequence ID" value="MFN0291597.1"/>
    <property type="molecule type" value="Genomic_DNA"/>
</dbReference>
<feature type="transmembrane region" description="Helical" evidence="1">
    <location>
        <begin position="134"/>
        <end position="155"/>
    </location>
</feature>
<dbReference type="InterPro" id="IPR007492">
    <property type="entry name" value="LytTR_DNA-bd_dom"/>
</dbReference>
<evidence type="ECO:0000313" key="4">
    <source>
        <dbReference type="Proteomes" id="UP001517367"/>
    </source>
</evidence>
<evidence type="ECO:0000313" key="3">
    <source>
        <dbReference type="EMBL" id="MFN0291597.1"/>
    </source>
</evidence>
<name>A0ABW9JL09_9SPHI</name>
<organism evidence="3 4">
    <name type="scientific">Pedobacter helvus</name>
    <dbReference type="NCBI Taxonomy" id="2563444"/>
    <lineage>
        <taxon>Bacteria</taxon>
        <taxon>Pseudomonadati</taxon>
        <taxon>Bacteroidota</taxon>
        <taxon>Sphingobacteriia</taxon>
        <taxon>Sphingobacteriales</taxon>
        <taxon>Sphingobacteriaceae</taxon>
        <taxon>Pedobacter</taxon>
    </lineage>
</organism>